<dbReference type="PANTHER" id="PTHR24384:SF189">
    <property type="entry name" value="C2H2-TYPE DOMAIN-CONTAINING PROTEIN-RELATED"/>
    <property type="match status" value="1"/>
</dbReference>
<evidence type="ECO:0000256" key="7">
    <source>
        <dbReference type="ARBA" id="ARBA00023125"/>
    </source>
</evidence>
<dbReference type="InterPro" id="IPR050752">
    <property type="entry name" value="C2H2-ZF_domain"/>
</dbReference>
<dbReference type="SUPFAM" id="SSF57667">
    <property type="entry name" value="beta-beta-alpha zinc fingers"/>
    <property type="match status" value="4"/>
</dbReference>
<evidence type="ECO:0000256" key="1">
    <source>
        <dbReference type="ARBA" id="ARBA00004123"/>
    </source>
</evidence>
<proteinExistence type="predicted"/>
<feature type="region of interest" description="Disordered" evidence="11">
    <location>
        <begin position="248"/>
        <end position="295"/>
    </location>
</feature>
<feature type="domain" description="C2H2-type" evidence="12">
    <location>
        <begin position="353"/>
        <end position="380"/>
    </location>
</feature>
<protein>
    <recommendedName>
        <fullName evidence="12">C2H2-type domain-containing protein</fullName>
    </recommendedName>
</protein>
<feature type="domain" description="C2H2-type" evidence="12">
    <location>
        <begin position="500"/>
        <end position="527"/>
    </location>
</feature>
<dbReference type="PROSITE" id="PS50157">
    <property type="entry name" value="ZINC_FINGER_C2H2_2"/>
    <property type="match status" value="6"/>
</dbReference>
<evidence type="ECO:0000259" key="12">
    <source>
        <dbReference type="PROSITE" id="PS50157"/>
    </source>
</evidence>
<feature type="compositionally biased region" description="Polar residues" evidence="11">
    <location>
        <begin position="582"/>
        <end position="591"/>
    </location>
</feature>
<evidence type="ECO:0000256" key="11">
    <source>
        <dbReference type="SAM" id="MobiDB-lite"/>
    </source>
</evidence>
<feature type="compositionally biased region" description="Polar residues" evidence="11">
    <location>
        <begin position="101"/>
        <end position="118"/>
    </location>
</feature>
<evidence type="ECO:0000256" key="5">
    <source>
        <dbReference type="ARBA" id="ARBA00022833"/>
    </source>
</evidence>
<feature type="domain" description="C2H2-type" evidence="12">
    <location>
        <begin position="556"/>
        <end position="583"/>
    </location>
</feature>
<feature type="domain" description="C2H2-type" evidence="12">
    <location>
        <begin position="409"/>
        <end position="436"/>
    </location>
</feature>
<feature type="region of interest" description="Disordered" evidence="11">
    <location>
        <begin position="101"/>
        <end position="146"/>
    </location>
</feature>
<dbReference type="Proteomes" id="UP001159405">
    <property type="component" value="Unassembled WGS sequence"/>
</dbReference>
<evidence type="ECO:0000256" key="9">
    <source>
        <dbReference type="ARBA" id="ARBA00023242"/>
    </source>
</evidence>
<feature type="compositionally biased region" description="Low complexity" evidence="11">
    <location>
        <begin position="592"/>
        <end position="601"/>
    </location>
</feature>
<keyword evidence="6" id="KW-0805">Transcription regulation</keyword>
<keyword evidence="5" id="KW-0862">Zinc</keyword>
<keyword evidence="8" id="KW-0804">Transcription</keyword>
<feature type="region of interest" description="Disordered" evidence="11">
    <location>
        <begin position="570"/>
        <end position="645"/>
    </location>
</feature>
<keyword evidence="7" id="KW-0238">DNA-binding</keyword>
<keyword evidence="14" id="KW-1185">Reference proteome</keyword>
<dbReference type="PANTHER" id="PTHR24384">
    <property type="entry name" value="FINGER PUTATIVE TRANSCRIPTION FACTOR FAMILY-RELATED"/>
    <property type="match status" value="1"/>
</dbReference>
<evidence type="ECO:0000256" key="10">
    <source>
        <dbReference type="PROSITE-ProRule" id="PRU00042"/>
    </source>
</evidence>
<sequence>MGEFGESRKGQNLETIISKLSKEQPNGRRNSFMLISGIDHSNVMFHLGSGGGNESDGEDAEPDLFQCGKCKQMFISLQKYLKHKAAKDCVQLQAQRVVTPVTNGESLDSPDDQNSAHSPTKRKHDRKGVARRVSNFSSEGESVSPDIPVVVPEQTYTVPPSGPFPVHIEAPPTSNYHDFSNPVVSISVAEALRSHSPVVVQPTPNFQMWNGTVNEQPAENALANQSTMATTSVYAPLPQSTPVVNPVPITTLPLHHPSQSSQGPNLNPPPMEPPQWTGPRLRGMPAEIQPLSAPPPPPPPIHMTRSKNALGQHPPPLVVHLKDRGRPVRAKETGLTEEELTDEIVTSSGQKIYRCKKCDKEFSFSSRLKRHLLVHTGARPFECHVCSRRFTQAVDLKRHMLRHSGQKPHVCHFCGKQYTRGDRLKVHLLSHTQEDNSEKPYSCSRCSASFFEAEQLRLHVCELQDGGQHIMAKEIILFGVLFVGDATEGAERSERQGKTYTCDECNAIFTKYTSLKSHLLKHSGEKKYKCDHCTKTFFSSSSLKIHVRVHTGDRPFKCKECPRKFSDPSNFNKHKRWHAKQKASNAGSTTLSSISENSSSPENKEKEVTEAEQSSSGVAEDEAVIGEGNEAEVEQPDVEGGAKDDLKEDLFPEAGQDMEVEESGGFKSPEALLNMEGTVKQEVETD</sequence>
<dbReference type="SMART" id="SM00355">
    <property type="entry name" value="ZnF_C2H2"/>
    <property type="match status" value="8"/>
</dbReference>
<gene>
    <name evidence="13" type="ORF">PLOB_00009962</name>
</gene>
<dbReference type="Pfam" id="PF00096">
    <property type="entry name" value="zf-C2H2"/>
    <property type="match status" value="5"/>
</dbReference>
<feature type="domain" description="C2H2-type" evidence="12">
    <location>
        <begin position="381"/>
        <end position="408"/>
    </location>
</feature>
<accession>A0ABN8NED8</accession>
<feature type="region of interest" description="Disordered" evidence="11">
    <location>
        <begin position="659"/>
        <end position="686"/>
    </location>
</feature>
<organism evidence="13 14">
    <name type="scientific">Porites lobata</name>
    <dbReference type="NCBI Taxonomy" id="104759"/>
    <lineage>
        <taxon>Eukaryota</taxon>
        <taxon>Metazoa</taxon>
        <taxon>Cnidaria</taxon>
        <taxon>Anthozoa</taxon>
        <taxon>Hexacorallia</taxon>
        <taxon>Scleractinia</taxon>
        <taxon>Fungiina</taxon>
        <taxon>Poritidae</taxon>
        <taxon>Porites</taxon>
    </lineage>
</organism>
<dbReference type="Gene3D" id="3.30.160.60">
    <property type="entry name" value="Classic Zinc Finger"/>
    <property type="match status" value="6"/>
</dbReference>
<evidence type="ECO:0000313" key="13">
    <source>
        <dbReference type="EMBL" id="CAH3046985.1"/>
    </source>
</evidence>
<evidence type="ECO:0000256" key="4">
    <source>
        <dbReference type="ARBA" id="ARBA00022771"/>
    </source>
</evidence>
<feature type="domain" description="C2H2-type" evidence="12">
    <location>
        <begin position="528"/>
        <end position="555"/>
    </location>
</feature>
<feature type="compositionally biased region" description="Basic residues" evidence="11">
    <location>
        <begin position="119"/>
        <end position="130"/>
    </location>
</feature>
<evidence type="ECO:0000313" key="14">
    <source>
        <dbReference type="Proteomes" id="UP001159405"/>
    </source>
</evidence>
<comment type="caution">
    <text evidence="13">The sequence shown here is derived from an EMBL/GenBank/DDBJ whole genome shotgun (WGS) entry which is preliminary data.</text>
</comment>
<keyword evidence="9" id="KW-0539">Nucleus</keyword>
<name>A0ABN8NED8_9CNID</name>
<dbReference type="InterPro" id="IPR013087">
    <property type="entry name" value="Znf_C2H2_type"/>
</dbReference>
<evidence type="ECO:0000256" key="2">
    <source>
        <dbReference type="ARBA" id="ARBA00022723"/>
    </source>
</evidence>
<keyword evidence="2" id="KW-0479">Metal-binding</keyword>
<dbReference type="PROSITE" id="PS00028">
    <property type="entry name" value="ZINC_FINGER_C2H2_1"/>
    <property type="match status" value="6"/>
</dbReference>
<dbReference type="InterPro" id="IPR036236">
    <property type="entry name" value="Znf_C2H2_sf"/>
</dbReference>
<reference evidence="13 14" key="1">
    <citation type="submission" date="2022-05" db="EMBL/GenBank/DDBJ databases">
        <authorList>
            <consortium name="Genoscope - CEA"/>
            <person name="William W."/>
        </authorList>
    </citation>
    <scope>NUCLEOTIDE SEQUENCE [LARGE SCALE GENOMIC DNA]</scope>
</reference>
<keyword evidence="3" id="KW-0677">Repeat</keyword>
<evidence type="ECO:0000256" key="3">
    <source>
        <dbReference type="ARBA" id="ARBA00022737"/>
    </source>
</evidence>
<keyword evidence="4 10" id="KW-0863">Zinc-finger</keyword>
<evidence type="ECO:0000256" key="8">
    <source>
        <dbReference type="ARBA" id="ARBA00023163"/>
    </source>
</evidence>
<feature type="compositionally biased region" description="Basic residues" evidence="11">
    <location>
        <begin position="572"/>
        <end position="581"/>
    </location>
</feature>
<evidence type="ECO:0000256" key="6">
    <source>
        <dbReference type="ARBA" id="ARBA00023015"/>
    </source>
</evidence>
<comment type="subcellular location">
    <subcellularLocation>
        <location evidence="1">Nucleus</location>
    </subcellularLocation>
</comment>
<feature type="compositionally biased region" description="Acidic residues" evidence="11">
    <location>
        <begin position="619"/>
        <end position="637"/>
    </location>
</feature>
<dbReference type="EMBL" id="CALNXK010000015">
    <property type="protein sequence ID" value="CAH3046985.1"/>
    <property type="molecule type" value="Genomic_DNA"/>
</dbReference>